<dbReference type="AlphaFoldDB" id="A0A4D9D2B0"/>
<evidence type="ECO:0000313" key="3">
    <source>
        <dbReference type="EMBL" id="TFJ85124.1"/>
    </source>
</evidence>
<dbReference type="EMBL" id="SDOX01000016">
    <property type="protein sequence ID" value="TFJ85124.1"/>
    <property type="molecule type" value="Genomic_DNA"/>
</dbReference>
<keyword evidence="2" id="KW-0472">Membrane</keyword>
<feature type="compositionally biased region" description="Low complexity" evidence="1">
    <location>
        <begin position="206"/>
        <end position="217"/>
    </location>
</feature>
<accession>A0A4D9D2B0</accession>
<proteinExistence type="predicted"/>
<keyword evidence="4" id="KW-1185">Reference proteome</keyword>
<feature type="transmembrane region" description="Helical" evidence="2">
    <location>
        <begin position="77"/>
        <end position="98"/>
    </location>
</feature>
<dbReference type="Proteomes" id="UP000355283">
    <property type="component" value="Unassembled WGS sequence"/>
</dbReference>
<sequence length="235" mass="25761">MGSLFSRITNPRRYREHYENEETSTPAGGSNSAAAATSSVAETVEEAAPFDYMPLPKERVATIKGIFGFGQWQGVSIIEWFFVLFYSMVGVIMFLSIVQAMTMGSAGLAILYMVLSPIFFVLLTMAARVFTELVISVLMVPHLLMKNQQELQRQIGILQQQQQSYLSSTQQQQQQQAGCPDLEAGHQDFTTVHLHSATGEGGRQGPSSSNPLSSAVPSRRHVGENRGEEIGIAMA</sequence>
<name>A0A4D9D2B0_9STRA</name>
<comment type="caution">
    <text evidence="3">The sequence shown here is derived from an EMBL/GenBank/DDBJ whole genome shotgun (WGS) entry which is preliminary data.</text>
</comment>
<protein>
    <submittedName>
        <fullName evidence="3">Uncharacterized protein</fullName>
    </submittedName>
</protein>
<dbReference type="OrthoDB" id="195978at2759"/>
<evidence type="ECO:0000256" key="1">
    <source>
        <dbReference type="SAM" id="MobiDB-lite"/>
    </source>
</evidence>
<keyword evidence="2" id="KW-0812">Transmembrane</keyword>
<feature type="region of interest" description="Disordered" evidence="1">
    <location>
        <begin position="196"/>
        <end position="235"/>
    </location>
</feature>
<reference evidence="3 4" key="1">
    <citation type="submission" date="2019-01" db="EMBL/GenBank/DDBJ databases">
        <title>Nuclear Genome Assembly of the Microalgal Biofuel strain Nannochloropsis salina CCMP1776.</title>
        <authorList>
            <person name="Hovde B."/>
        </authorList>
    </citation>
    <scope>NUCLEOTIDE SEQUENCE [LARGE SCALE GENOMIC DNA]</scope>
    <source>
        <strain evidence="3 4">CCMP1776</strain>
    </source>
</reference>
<evidence type="ECO:0000313" key="4">
    <source>
        <dbReference type="Proteomes" id="UP000355283"/>
    </source>
</evidence>
<gene>
    <name evidence="3" type="ORF">NSK_003547</name>
</gene>
<feature type="transmembrane region" description="Helical" evidence="2">
    <location>
        <begin position="105"/>
        <end position="123"/>
    </location>
</feature>
<organism evidence="3 4">
    <name type="scientific">Nannochloropsis salina CCMP1776</name>
    <dbReference type="NCBI Taxonomy" id="1027361"/>
    <lineage>
        <taxon>Eukaryota</taxon>
        <taxon>Sar</taxon>
        <taxon>Stramenopiles</taxon>
        <taxon>Ochrophyta</taxon>
        <taxon>Eustigmatophyceae</taxon>
        <taxon>Eustigmatales</taxon>
        <taxon>Monodopsidaceae</taxon>
        <taxon>Microchloropsis</taxon>
        <taxon>Microchloropsis salina</taxon>
    </lineage>
</organism>
<keyword evidence="2" id="KW-1133">Transmembrane helix</keyword>
<evidence type="ECO:0000256" key="2">
    <source>
        <dbReference type="SAM" id="Phobius"/>
    </source>
</evidence>